<dbReference type="InterPro" id="IPR025303">
    <property type="entry name" value="PdaC"/>
</dbReference>
<evidence type="ECO:0000259" key="1">
    <source>
        <dbReference type="Pfam" id="PF11738"/>
    </source>
</evidence>
<name>A0ABT8KJH7_9BACT</name>
<feature type="domain" description="DUF3298" evidence="1">
    <location>
        <begin position="182"/>
        <end position="259"/>
    </location>
</feature>
<dbReference type="RefSeq" id="WP_346750885.1">
    <property type="nucleotide sequence ID" value="NZ_JAUJEA010000002.1"/>
</dbReference>
<keyword evidence="4" id="KW-1185">Reference proteome</keyword>
<evidence type="ECO:0000313" key="3">
    <source>
        <dbReference type="EMBL" id="MDN5200855.1"/>
    </source>
</evidence>
<dbReference type="Pfam" id="PF11738">
    <property type="entry name" value="DUF3298"/>
    <property type="match status" value="1"/>
</dbReference>
<dbReference type="InterPro" id="IPR037126">
    <property type="entry name" value="PdaC/RsiV-like_sf"/>
</dbReference>
<dbReference type="PROSITE" id="PS51257">
    <property type="entry name" value="PROKAR_LIPOPROTEIN"/>
    <property type="match status" value="1"/>
</dbReference>
<protein>
    <submittedName>
        <fullName evidence="3">DUF3298 domain-containing protein</fullName>
    </submittedName>
</protein>
<gene>
    <name evidence="3" type="ORF">QQ008_05770</name>
</gene>
<accession>A0ABT8KJH7</accession>
<sequence>MRYIIPIFILFQFLFLTACEFSKKQGEKETVQGETNVPDSVQYTTQLIRKMDNLCDDSLRECSYVQIKYPEVTGGLSETVRDELNGFIKDQILDMIGAGDTVKTLQGAIHVFIADYQDFKSKMPETFQTWIQEIDIRVLKNDTDIFSMAMANDSYLGGAHPNYQLHYVNFNVKTGHKLGLEDIIAEREQLNTIAEVKFRKLKNIDQDQNLSDADFLFENDKFAVNDNFAITNDKLIFYFNDYEIASYAQGPTSLEIPLSEISHLLKNEFKADQPIN</sequence>
<reference evidence="3" key="1">
    <citation type="submission" date="2023-06" db="EMBL/GenBank/DDBJ databases">
        <title>Genomic of Parafulvivirga corallium.</title>
        <authorList>
            <person name="Wang G."/>
        </authorList>
    </citation>
    <scope>NUCLEOTIDE SEQUENCE</scope>
    <source>
        <strain evidence="3">BMA10</strain>
    </source>
</reference>
<dbReference type="Gene3D" id="3.90.640.20">
    <property type="entry name" value="Heat-shock cognate protein, ATPase"/>
    <property type="match status" value="1"/>
</dbReference>
<dbReference type="Proteomes" id="UP001172082">
    <property type="component" value="Unassembled WGS sequence"/>
</dbReference>
<comment type="caution">
    <text evidence="3">The sequence shown here is derived from an EMBL/GenBank/DDBJ whole genome shotgun (WGS) entry which is preliminary data.</text>
</comment>
<dbReference type="Gene3D" id="3.30.565.40">
    <property type="entry name" value="Fervidobacterium nodosum Rt17-B1 like"/>
    <property type="match status" value="1"/>
</dbReference>
<dbReference type="EMBL" id="JAUJEA010000002">
    <property type="protein sequence ID" value="MDN5200855.1"/>
    <property type="molecule type" value="Genomic_DNA"/>
</dbReference>
<dbReference type="InterPro" id="IPR021729">
    <property type="entry name" value="DUF3298"/>
</dbReference>
<proteinExistence type="predicted"/>
<evidence type="ECO:0000313" key="4">
    <source>
        <dbReference type="Proteomes" id="UP001172082"/>
    </source>
</evidence>
<evidence type="ECO:0000259" key="2">
    <source>
        <dbReference type="Pfam" id="PF13739"/>
    </source>
</evidence>
<feature type="domain" description="Deacetylase PdaC" evidence="2">
    <location>
        <begin position="61"/>
        <end position="163"/>
    </location>
</feature>
<dbReference type="Pfam" id="PF13739">
    <property type="entry name" value="PdaC"/>
    <property type="match status" value="1"/>
</dbReference>
<organism evidence="3 4">
    <name type="scientific">Splendidivirga corallicola</name>
    <dbReference type="NCBI Taxonomy" id="3051826"/>
    <lineage>
        <taxon>Bacteria</taxon>
        <taxon>Pseudomonadati</taxon>
        <taxon>Bacteroidota</taxon>
        <taxon>Cytophagia</taxon>
        <taxon>Cytophagales</taxon>
        <taxon>Splendidivirgaceae</taxon>
        <taxon>Splendidivirga</taxon>
    </lineage>
</organism>